<dbReference type="GO" id="GO:0005886">
    <property type="term" value="C:plasma membrane"/>
    <property type="evidence" value="ECO:0007669"/>
    <property type="project" value="UniProtKB-SubCell"/>
</dbReference>
<dbReference type="Gene3D" id="1.20.1600.10">
    <property type="entry name" value="Outer membrane efflux proteins (OEP)"/>
    <property type="match status" value="1"/>
</dbReference>
<keyword evidence="2" id="KW-0472">Membrane</keyword>
<dbReference type="PANTHER" id="PTHR30203">
    <property type="entry name" value="OUTER MEMBRANE CATION EFFLUX PROTEIN"/>
    <property type="match status" value="1"/>
</dbReference>
<dbReference type="InterPro" id="IPR010131">
    <property type="entry name" value="MdtP/NodT-like"/>
</dbReference>
<evidence type="ECO:0000256" key="2">
    <source>
        <dbReference type="RuleBase" id="RU362097"/>
    </source>
</evidence>
<evidence type="ECO:0000256" key="1">
    <source>
        <dbReference type="ARBA" id="ARBA00007613"/>
    </source>
</evidence>
<dbReference type="PANTHER" id="PTHR30203:SF32">
    <property type="entry name" value="CATION EFFLUX SYSTEM PROTEIN CUSC"/>
    <property type="match status" value="1"/>
</dbReference>
<dbReference type="EMBL" id="SIXI01000002">
    <property type="protein sequence ID" value="TBO33019.1"/>
    <property type="molecule type" value="Genomic_DNA"/>
</dbReference>
<dbReference type="SUPFAM" id="SSF56954">
    <property type="entry name" value="Outer membrane efflux proteins (OEP)"/>
    <property type="match status" value="1"/>
</dbReference>
<sequence>MAAVATSLAGCATQQAGTGLPERAGATVPAQWQQQAAGTAALAGTLALDEAWWTAFNDAQLDALVQRVLAENLSLSAAALKVRQARLRADLADADRWPTVAASLSAQGARPLEGGSTTRSSSATLSATWELDFWGRVSALRDVQVWEAKATEDDRRALALSLVGTTARLYWQMAYLDQRVQSAQQSLDYARKTQTLVAAQYKAGSVGGLEQAQAQQAVSAQEAVLAALVQTREETRQALALLLDGPTQSASLPAQYTWPATPWPVVRAGVPAEVLARRPDLRAAEYRMREAHAGVTATRTAYYPRLTLTGAVGGSSQDLKDVLRDPVGTLAGSLLLPFVQFREMARNTAIAQADADATVLGFRQTLYQALSDVDKGLSAQVQAERQTQALQTRLEQVLKVERLTEARYRAGAEPLKAWLDAQEARRTAELALADARYSQLSSYVGLVQALGGHVPLADVPAEGPVAQARP</sequence>
<dbReference type="InterPro" id="IPR003423">
    <property type="entry name" value="OMP_efflux"/>
</dbReference>
<protein>
    <submittedName>
        <fullName evidence="3">Efflux transporter outer membrane subunit</fullName>
    </submittedName>
</protein>
<proteinExistence type="inferred from homology"/>
<keyword evidence="2" id="KW-1134">Transmembrane beta strand</keyword>
<reference evidence="3 4" key="1">
    <citation type="submission" date="2019-02" db="EMBL/GenBank/DDBJ databases">
        <title>Aquabacterium sp. strain KMB7.</title>
        <authorList>
            <person name="Chen W.-M."/>
        </authorList>
    </citation>
    <scope>NUCLEOTIDE SEQUENCE [LARGE SCALE GENOMIC DNA]</scope>
    <source>
        <strain evidence="3 4">KMB7</strain>
    </source>
</reference>
<keyword evidence="2" id="KW-0564">Palmitate</keyword>
<comment type="caution">
    <text evidence="3">The sequence shown here is derived from an EMBL/GenBank/DDBJ whole genome shotgun (WGS) entry which is preliminary data.</text>
</comment>
<evidence type="ECO:0000313" key="3">
    <source>
        <dbReference type="EMBL" id="TBO33019.1"/>
    </source>
</evidence>
<name>A0A4Q9H137_9BURK</name>
<dbReference type="OrthoDB" id="9770517at2"/>
<keyword evidence="2" id="KW-0449">Lipoprotein</keyword>
<dbReference type="Gene3D" id="2.20.200.10">
    <property type="entry name" value="Outer membrane efflux proteins (OEP)"/>
    <property type="match status" value="1"/>
</dbReference>
<gene>
    <name evidence="3" type="ORF">EYS42_05550</name>
</gene>
<keyword evidence="4" id="KW-1185">Reference proteome</keyword>
<accession>A0A4Q9H137</accession>
<organism evidence="3 4">
    <name type="scientific">Aquabacterium lacunae</name>
    <dbReference type="NCBI Taxonomy" id="2528630"/>
    <lineage>
        <taxon>Bacteria</taxon>
        <taxon>Pseudomonadati</taxon>
        <taxon>Pseudomonadota</taxon>
        <taxon>Betaproteobacteria</taxon>
        <taxon>Burkholderiales</taxon>
        <taxon>Aquabacterium</taxon>
    </lineage>
</organism>
<keyword evidence="2" id="KW-0812">Transmembrane</keyword>
<dbReference type="NCBIfam" id="TIGR01845">
    <property type="entry name" value="outer_NodT"/>
    <property type="match status" value="1"/>
</dbReference>
<dbReference type="AlphaFoldDB" id="A0A4Q9H137"/>
<dbReference type="Proteomes" id="UP000292120">
    <property type="component" value="Unassembled WGS sequence"/>
</dbReference>
<comment type="similarity">
    <text evidence="1 2">Belongs to the outer membrane factor (OMF) (TC 1.B.17) family.</text>
</comment>
<evidence type="ECO:0000313" key="4">
    <source>
        <dbReference type="Proteomes" id="UP000292120"/>
    </source>
</evidence>
<dbReference type="Pfam" id="PF02321">
    <property type="entry name" value="OEP"/>
    <property type="match status" value="2"/>
</dbReference>
<comment type="subcellular location">
    <subcellularLocation>
        <location evidence="2">Cell membrane</location>
        <topology evidence="2">Lipid-anchor</topology>
    </subcellularLocation>
</comment>
<dbReference type="GO" id="GO:0015562">
    <property type="term" value="F:efflux transmembrane transporter activity"/>
    <property type="evidence" value="ECO:0007669"/>
    <property type="project" value="InterPro"/>
</dbReference>